<keyword evidence="3 6" id="KW-0285">Flavoprotein</keyword>
<dbReference type="SUPFAM" id="SSF56645">
    <property type="entry name" value="Acyl-CoA dehydrogenase NM domain-like"/>
    <property type="match status" value="1"/>
</dbReference>
<comment type="similarity">
    <text evidence="2 6">Belongs to the acyl-CoA dehydrogenase family.</text>
</comment>
<dbReference type="SUPFAM" id="SSF47203">
    <property type="entry name" value="Acyl-CoA dehydrogenase C-terminal domain-like"/>
    <property type="match status" value="1"/>
</dbReference>
<keyword evidence="11" id="KW-1185">Reference proteome</keyword>
<evidence type="ECO:0000256" key="1">
    <source>
        <dbReference type="ARBA" id="ARBA00001974"/>
    </source>
</evidence>
<name>A0A2S7T712_9FLAO</name>
<dbReference type="Pfam" id="PF02771">
    <property type="entry name" value="Acyl-CoA_dh_N"/>
    <property type="match status" value="1"/>
</dbReference>
<dbReference type="GO" id="GO:0050660">
    <property type="term" value="F:flavin adenine dinucleotide binding"/>
    <property type="evidence" value="ECO:0007669"/>
    <property type="project" value="InterPro"/>
</dbReference>
<gene>
    <name evidence="10" type="ORF">BST99_05700</name>
</gene>
<evidence type="ECO:0000256" key="6">
    <source>
        <dbReference type="RuleBase" id="RU362125"/>
    </source>
</evidence>
<evidence type="ECO:0000256" key="3">
    <source>
        <dbReference type="ARBA" id="ARBA00022630"/>
    </source>
</evidence>
<feature type="domain" description="Acyl-CoA dehydrogenase/oxidase N-terminal" evidence="9">
    <location>
        <begin position="6"/>
        <end position="122"/>
    </location>
</feature>
<dbReference type="Proteomes" id="UP000239366">
    <property type="component" value="Unassembled WGS sequence"/>
</dbReference>
<dbReference type="Gene3D" id="2.40.110.10">
    <property type="entry name" value="Butyryl-CoA Dehydrogenase, subunit A, domain 2"/>
    <property type="match status" value="1"/>
</dbReference>
<dbReference type="InterPro" id="IPR013786">
    <property type="entry name" value="AcylCoA_DH/ox_N"/>
</dbReference>
<keyword evidence="4 6" id="KW-0274">FAD</keyword>
<dbReference type="InterPro" id="IPR006091">
    <property type="entry name" value="Acyl-CoA_Oxase/DH_mid-dom"/>
</dbReference>
<dbReference type="Pfam" id="PF02770">
    <property type="entry name" value="Acyl-CoA_dh_M"/>
    <property type="match status" value="1"/>
</dbReference>
<protein>
    <submittedName>
        <fullName evidence="10">Acyl-CoA dehydrogenase</fullName>
    </submittedName>
</protein>
<dbReference type="PANTHER" id="PTHR43884">
    <property type="entry name" value="ACYL-COA DEHYDROGENASE"/>
    <property type="match status" value="1"/>
</dbReference>
<dbReference type="PROSITE" id="PS00072">
    <property type="entry name" value="ACYL_COA_DH_1"/>
    <property type="match status" value="1"/>
</dbReference>
<dbReference type="Gene3D" id="1.20.140.10">
    <property type="entry name" value="Butyryl-CoA Dehydrogenase, subunit A, domain 3"/>
    <property type="match status" value="1"/>
</dbReference>
<dbReference type="GO" id="GO:0003995">
    <property type="term" value="F:acyl-CoA dehydrogenase activity"/>
    <property type="evidence" value="ECO:0007669"/>
    <property type="project" value="InterPro"/>
</dbReference>
<accession>A0A2S7T712</accession>
<keyword evidence="5 6" id="KW-0560">Oxidoreductase</keyword>
<comment type="cofactor">
    <cofactor evidence="1 6">
        <name>FAD</name>
        <dbReference type="ChEBI" id="CHEBI:57692"/>
    </cofactor>
</comment>
<evidence type="ECO:0000256" key="4">
    <source>
        <dbReference type="ARBA" id="ARBA00022827"/>
    </source>
</evidence>
<dbReference type="Pfam" id="PF00441">
    <property type="entry name" value="Acyl-CoA_dh_1"/>
    <property type="match status" value="1"/>
</dbReference>
<reference evidence="11" key="1">
    <citation type="submission" date="2016-11" db="EMBL/GenBank/DDBJ databases">
        <title>Trade-off between light-utilization and light-protection in marine flavobacteria.</title>
        <authorList>
            <person name="Kumagai Y."/>
            <person name="Yoshizawa S."/>
            <person name="Kogure K."/>
        </authorList>
    </citation>
    <scope>NUCLEOTIDE SEQUENCE [LARGE SCALE GENOMIC DNA]</scope>
    <source>
        <strain evidence="11">SG-18</strain>
    </source>
</reference>
<dbReference type="InterPro" id="IPR037069">
    <property type="entry name" value="AcylCoA_DH/ox_N_sf"/>
</dbReference>
<dbReference type="FunFam" id="2.40.110.10:FF:000002">
    <property type="entry name" value="Acyl-CoA dehydrogenase fadE12"/>
    <property type="match status" value="1"/>
</dbReference>
<feature type="domain" description="Acyl-CoA dehydrogenase/oxidase C-terminal" evidence="7">
    <location>
        <begin position="233"/>
        <end position="379"/>
    </location>
</feature>
<comment type="caution">
    <text evidence="10">The sequence shown here is derived from an EMBL/GenBank/DDBJ whole genome shotgun (WGS) entry which is preliminary data.</text>
</comment>
<evidence type="ECO:0000256" key="2">
    <source>
        <dbReference type="ARBA" id="ARBA00009347"/>
    </source>
</evidence>
<dbReference type="InterPro" id="IPR009075">
    <property type="entry name" value="AcylCo_DH/oxidase_C"/>
</dbReference>
<organism evidence="10 11">
    <name type="scientific">Aureicoccus marinus</name>
    <dbReference type="NCBI Taxonomy" id="754435"/>
    <lineage>
        <taxon>Bacteria</taxon>
        <taxon>Pseudomonadati</taxon>
        <taxon>Bacteroidota</taxon>
        <taxon>Flavobacteriia</taxon>
        <taxon>Flavobacteriales</taxon>
        <taxon>Flavobacteriaceae</taxon>
        <taxon>Aureicoccus</taxon>
    </lineage>
</organism>
<evidence type="ECO:0000259" key="8">
    <source>
        <dbReference type="Pfam" id="PF02770"/>
    </source>
</evidence>
<dbReference type="InterPro" id="IPR036250">
    <property type="entry name" value="AcylCo_DH-like_C"/>
</dbReference>
<dbReference type="Gene3D" id="1.10.540.10">
    <property type="entry name" value="Acyl-CoA dehydrogenase/oxidase, N-terminal domain"/>
    <property type="match status" value="1"/>
</dbReference>
<dbReference type="InterPro" id="IPR006089">
    <property type="entry name" value="Acyl-CoA_DH_CS"/>
</dbReference>
<sequence>MDYSFSQEQLAYKEKVIAFAKEAFPESYLEADLNSVFSKEAWMKCAEFGLQGLAIPKEYGGTGDEIDLITACLAMEGLGYACRDNGLAFGINAQLWTVEYPIVLFGTEEQKKKYLPRMAAGEWMGCHALSEPDAGSDVYSMKTTATKVDGGYLLNGHKHYITFGPVGDVILVFATTDPNKGAWGITAFMVEKGMKGFTQGENRPKMGLRTVPFGDLFFEDCFVPEENRLGPEGAGWSITNSSLEHDRCTILAGQLGTMQYQLEETVAYVRKRKQYGQAIGKFQSVSNRVADMKLRLELSKLLLYKVAWMKNKGETSMMESALLKLYMSESFIESSLDAIRNHGAPGYISEFEVERNLRDAVGGVIYAGTSDIQRNIISKLLGL</sequence>
<dbReference type="PANTHER" id="PTHR43884:SF12">
    <property type="entry name" value="ISOVALERYL-COA DEHYDROGENASE, MITOCHONDRIAL-RELATED"/>
    <property type="match status" value="1"/>
</dbReference>
<proteinExistence type="inferred from homology"/>
<dbReference type="OrthoDB" id="9802447at2"/>
<dbReference type="InterPro" id="IPR009100">
    <property type="entry name" value="AcylCoA_DH/oxidase_NM_dom_sf"/>
</dbReference>
<feature type="domain" description="Acyl-CoA oxidase/dehydrogenase middle" evidence="8">
    <location>
        <begin position="126"/>
        <end position="221"/>
    </location>
</feature>
<dbReference type="AlphaFoldDB" id="A0A2S7T712"/>
<evidence type="ECO:0000259" key="7">
    <source>
        <dbReference type="Pfam" id="PF00441"/>
    </source>
</evidence>
<dbReference type="RefSeq" id="WP_105000945.1">
    <property type="nucleotide sequence ID" value="NZ_MQVX01000001.1"/>
</dbReference>
<evidence type="ECO:0000313" key="10">
    <source>
        <dbReference type="EMBL" id="PQJ15295.1"/>
    </source>
</evidence>
<evidence type="ECO:0000313" key="11">
    <source>
        <dbReference type="Proteomes" id="UP000239366"/>
    </source>
</evidence>
<dbReference type="InterPro" id="IPR046373">
    <property type="entry name" value="Acyl-CoA_Oxase/DH_mid-dom_sf"/>
</dbReference>
<dbReference type="EMBL" id="MQVX01000001">
    <property type="protein sequence ID" value="PQJ15295.1"/>
    <property type="molecule type" value="Genomic_DNA"/>
</dbReference>
<evidence type="ECO:0000256" key="5">
    <source>
        <dbReference type="ARBA" id="ARBA00023002"/>
    </source>
</evidence>
<evidence type="ECO:0000259" key="9">
    <source>
        <dbReference type="Pfam" id="PF02771"/>
    </source>
</evidence>